<organism evidence="13 14">
    <name type="scientific">Phomopsis amygdali</name>
    <name type="common">Fusicoccum amygdali</name>
    <dbReference type="NCBI Taxonomy" id="1214568"/>
    <lineage>
        <taxon>Eukaryota</taxon>
        <taxon>Fungi</taxon>
        <taxon>Dikarya</taxon>
        <taxon>Ascomycota</taxon>
        <taxon>Pezizomycotina</taxon>
        <taxon>Sordariomycetes</taxon>
        <taxon>Sordariomycetidae</taxon>
        <taxon>Diaporthales</taxon>
        <taxon>Diaporthaceae</taxon>
        <taxon>Diaporthe</taxon>
    </lineage>
</organism>
<feature type="domain" description="Tyrosine specific protein phosphatases" evidence="12">
    <location>
        <begin position="216"/>
        <end position="264"/>
    </location>
</feature>
<evidence type="ECO:0000256" key="10">
    <source>
        <dbReference type="SAM" id="SignalP"/>
    </source>
</evidence>
<keyword evidence="4" id="KW-0378">Hydrolase</keyword>
<dbReference type="EC" id="3.6.1.52" evidence="2"/>
<feature type="compositionally biased region" description="Low complexity" evidence="8">
    <location>
        <begin position="106"/>
        <end position="124"/>
    </location>
</feature>
<evidence type="ECO:0000256" key="2">
    <source>
        <dbReference type="ARBA" id="ARBA00012527"/>
    </source>
</evidence>
<evidence type="ECO:0000259" key="11">
    <source>
        <dbReference type="PROSITE" id="PS50054"/>
    </source>
</evidence>
<proteinExistence type="inferred from homology"/>
<name>A0AAD9SG93_PHOAM</name>
<comment type="catalytic activity">
    <reaction evidence="6">
        <text>5-diphospho-1D-myo-inositol 1,2,3,4,6-pentakisphosphate + H2O = 1D-myo-inositol hexakisphosphate + phosphate + H(+)</text>
        <dbReference type="Rhea" id="RHEA:22384"/>
        <dbReference type="ChEBI" id="CHEBI:15377"/>
        <dbReference type="ChEBI" id="CHEBI:15378"/>
        <dbReference type="ChEBI" id="CHEBI:43474"/>
        <dbReference type="ChEBI" id="CHEBI:58130"/>
        <dbReference type="ChEBI" id="CHEBI:58628"/>
        <dbReference type="EC" id="3.6.1.52"/>
    </reaction>
    <physiologicalReaction direction="left-to-right" evidence="6">
        <dbReference type="Rhea" id="RHEA:22385"/>
    </physiologicalReaction>
</comment>
<feature type="transmembrane region" description="Helical" evidence="9">
    <location>
        <begin position="312"/>
        <end position="330"/>
    </location>
</feature>
<evidence type="ECO:0000256" key="5">
    <source>
        <dbReference type="ARBA" id="ARBA00044949"/>
    </source>
</evidence>
<dbReference type="PROSITE" id="PS00383">
    <property type="entry name" value="TYR_PHOSPHATASE_1"/>
    <property type="match status" value="1"/>
</dbReference>
<dbReference type="EMBL" id="JAUJFL010000003">
    <property type="protein sequence ID" value="KAK2606993.1"/>
    <property type="molecule type" value="Genomic_DNA"/>
</dbReference>
<feature type="chain" id="PRO_5042266552" description="diphosphoinositol-polyphosphate diphosphatase" evidence="10">
    <location>
        <begin position="16"/>
        <end position="343"/>
    </location>
</feature>
<accession>A0AAD9SG93</accession>
<sequence>MNFVLILFLAKLVVAISLVVAQIILLQSQTRSSYQDWWHNYSSRVSIRKDFRIMDAAKTAESAKGQKGLKQRKSFLNTTEQSTTEEVDVGLEELVVPVQSIEMQRSQSGQSSLKSKASTSSLATETSMTKETVGSRNILGQPANFGTVAPGIYRSSYPQEADYAFLQKLKLKTIVTLVDKELPETFLPFMKANSIQHRHITMQGTKKETIPIQTMSAILQVVHDKRNHPLLIHCNHGRHRTGCVVALVRKIQNWDPERVLDEYRAYASPKIRDCDVEYITKFQANEVQHLALAPLAESFLGQHALDARRIRFFLASFLSILIWWTTLRFFRRDSTQRDAVLGL</sequence>
<keyword evidence="14" id="KW-1185">Reference proteome</keyword>
<feature type="region of interest" description="Disordered" evidence="8">
    <location>
        <begin position="103"/>
        <end position="133"/>
    </location>
</feature>
<dbReference type="GO" id="GO:0005737">
    <property type="term" value="C:cytoplasm"/>
    <property type="evidence" value="ECO:0007669"/>
    <property type="project" value="UniProtKB-SubCell"/>
</dbReference>
<keyword evidence="9" id="KW-0812">Transmembrane</keyword>
<evidence type="ECO:0000313" key="13">
    <source>
        <dbReference type="EMBL" id="KAK2606993.1"/>
    </source>
</evidence>
<evidence type="ECO:0000256" key="7">
    <source>
        <dbReference type="ARBA" id="ARBA00047927"/>
    </source>
</evidence>
<dbReference type="PANTHER" id="PTHR31126:SF48">
    <property type="entry name" value="INOSITOL PHOSPHATASE SIW14"/>
    <property type="match status" value="1"/>
</dbReference>
<evidence type="ECO:0000256" key="4">
    <source>
        <dbReference type="ARBA" id="ARBA00022801"/>
    </source>
</evidence>
<evidence type="ECO:0000313" key="14">
    <source>
        <dbReference type="Proteomes" id="UP001265746"/>
    </source>
</evidence>
<evidence type="ECO:0000256" key="6">
    <source>
        <dbReference type="ARBA" id="ARBA00047342"/>
    </source>
</evidence>
<evidence type="ECO:0000256" key="1">
    <source>
        <dbReference type="ARBA" id="ARBA00004496"/>
    </source>
</evidence>
<dbReference type="Proteomes" id="UP001265746">
    <property type="component" value="Unassembled WGS sequence"/>
</dbReference>
<keyword evidence="9" id="KW-1133">Transmembrane helix</keyword>
<dbReference type="AlphaFoldDB" id="A0AAD9SG93"/>
<dbReference type="PROSITE" id="PS50054">
    <property type="entry name" value="TYR_PHOSPHATASE_DUAL"/>
    <property type="match status" value="1"/>
</dbReference>
<keyword evidence="9" id="KW-0472">Membrane</keyword>
<dbReference type="GO" id="GO:0016791">
    <property type="term" value="F:phosphatase activity"/>
    <property type="evidence" value="ECO:0007669"/>
    <property type="project" value="TreeGrafter"/>
</dbReference>
<dbReference type="InterPro" id="IPR020422">
    <property type="entry name" value="TYR_PHOSPHATASE_DUAL_dom"/>
</dbReference>
<comment type="catalytic activity">
    <reaction evidence="7">
        <text>1,5-bis(diphospho)-1D-myo-inositol 2,3,4,6-tetrakisphosphate + H2O = 1-diphospho-1D-myo-inositol 2,3,4,5,6-pentakisphosphate + phosphate + 2 H(+)</text>
        <dbReference type="Rhea" id="RHEA:79699"/>
        <dbReference type="ChEBI" id="CHEBI:15377"/>
        <dbReference type="ChEBI" id="CHEBI:15378"/>
        <dbReference type="ChEBI" id="CHEBI:43474"/>
        <dbReference type="ChEBI" id="CHEBI:74946"/>
        <dbReference type="ChEBI" id="CHEBI:77983"/>
        <dbReference type="EC" id="3.6.1.52"/>
    </reaction>
    <physiologicalReaction direction="left-to-right" evidence="7">
        <dbReference type="Rhea" id="RHEA:79700"/>
    </physiologicalReaction>
</comment>
<feature type="signal peptide" evidence="10">
    <location>
        <begin position="1"/>
        <end position="15"/>
    </location>
</feature>
<dbReference type="PANTHER" id="PTHR31126">
    <property type="entry name" value="TYROSINE-PROTEIN PHOSPHATASE"/>
    <property type="match status" value="1"/>
</dbReference>
<dbReference type="Pfam" id="PF03162">
    <property type="entry name" value="Y_phosphatase2"/>
    <property type="match status" value="1"/>
</dbReference>
<reference evidence="13" key="1">
    <citation type="submission" date="2023-06" db="EMBL/GenBank/DDBJ databases">
        <authorList>
            <person name="Noh H."/>
        </authorList>
    </citation>
    <scope>NUCLEOTIDE SEQUENCE</scope>
    <source>
        <strain evidence="13">DUCC20226</strain>
    </source>
</reference>
<gene>
    <name evidence="13" type="ORF">N8I77_005707</name>
</gene>
<evidence type="ECO:0000256" key="9">
    <source>
        <dbReference type="SAM" id="Phobius"/>
    </source>
</evidence>
<evidence type="ECO:0000259" key="12">
    <source>
        <dbReference type="PROSITE" id="PS50056"/>
    </source>
</evidence>
<keyword evidence="10" id="KW-0732">Signal</keyword>
<evidence type="ECO:0000256" key="3">
    <source>
        <dbReference type="ARBA" id="ARBA00022490"/>
    </source>
</evidence>
<keyword evidence="3" id="KW-0963">Cytoplasm</keyword>
<dbReference type="FunFam" id="3.90.190.10:FF:000035">
    <property type="entry name" value="Tyrosine phosphatase, putative"/>
    <property type="match status" value="1"/>
</dbReference>
<dbReference type="InterPro" id="IPR016130">
    <property type="entry name" value="Tyr_Pase_AS"/>
</dbReference>
<protein>
    <recommendedName>
        <fullName evidence="2">diphosphoinositol-polyphosphate diphosphatase</fullName>
        <ecNumber evidence="2">3.6.1.52</ecNumber>
    </recommendedName>
</protein>
<comment type="similarity">
    <text evidence="5">Belongs to the protein-tyrosine phosphatase family. Atypical dual-specificity phosphatase Siw14-like subfamily.</text>
</comment>
<comment type="caution">
    <text evidence="13">The sequence shown here is derived from an EMBL/GenBank/DDBJ whole genome shotgun (WGS) entry which is preliminary data.</text>
</comment>
<dbReference type="GO" id="GO:0052840">
    <property type="term" value="F:inositol diphosphate tetrakisphosphate diphosphatase activity"/>
    <property type="evidence" value="ECO:0007669"/>
    <property type="project" value="TreeGrafter"/>
</dbReference>
<comment type="subcellular location">
    <subcellularLocation>
        <location evidence="1">Cytoplasm</location>
    </subcellularLocation>
</comment>
<dbReference type="InterPro" id="IPR004861">
    <property type="entry name" value="Siw14-like"/>
</dbReference>
<dbReference type="SUPFAM" id="SSF52799">
    <property type="entry name" value="(Phosphotyrosine protein) phosphatases II"/>
    <property type="match status" value="1"/>
</dbReference>
<dbReference type="Gene3D" id="3.90.190.10">
    <property type="entry name" value="Protein tyrosine phosphatase superfamily"/>
    <property type="match status" value="1"/>
</dbReference>
<dbReference type="PROSITE" id="PS50056">
    <property type="entry name" value="TYR_PHOSPHATASE_2"/>
    <property type="match status" value="1"/>
</dbReference>
<feature type="domain" description="Tyrosine-protein phosphatase" evidence="11">
    <location>
        <begin position="144"/>
        <end position="291"/>
    </location>
</feature>
<dbReference type="InterPro" id="IPR000387">
    <property type="entry name" value="Tyr_Pase_dom"/>
</dbReference>
<dbReference type="InterPro" id="IPR029021">
    <property type="entry name" value="Prot-tyrosine_phosphatase-like"/>
</dbReference>
<evidence type="ECO:0000256" key="8">
    <source>
        <dbReference type="SAM" id="MobiDB-lite"/>
    </source>
</evidence>